<name>A0ABU0EYA0_9PSEU</name>
<dbReference type="InterPro" id="IPR037051">
    <property type="entry name" value="4-carb_acid_sugar_kinase_N_sf"/>
</dbReference>
<proteinExistence type="inferred from homology"/>
<feature type="domain" description="Four-carbon acid sugar kinase nucleotide binding" evidence="8">
    <location>
        <begin position="225"/>
        <end position="374"/>
    </location>
</feature>
<feature type="domain" description="Four-carbon acid sugar kinase N-terminal" evidence="7">
    <location>
        <begin position="5"/>
        <end position="203"/>
    </location>
</feature>
<keyword evidence="4" id="KW-0418">Kinase</keyword>
<dbReference type="InterPro" id="IPR042213">
    <property type="entry name" value="NBD_C_sf"/>
</dbReference>
<reference evidence="9 10" key="1">
    <citation type="submission" date="2023-07" db="EMBL/GenBank/DDBJ databases">
        <title>Sequencing the genomes of 1000 actinobacteria strains.</title>
        <authorList>
            <person name="Klenk H.-P."/>
        </authorList>
    </citation>
    <scope>NUCLEOTIDE SEQUENCE [LARGE SCALE GENOMIC DNA]</scope>
    <source>
        <strain evidence="9 10">DSM 45805</strain>
    </source>
</reference>
<organism evidence="9 10">
    <name type="scientific">Amycolatopsis thermophila</name>
    <dbReference type="NCBI Taxonomy" id="206084"/>
    <lineage>
        <taxon>Bacteria</taxon>
        <taxon>Bacillati</taxon>
        <taxon>Actinomycetota</taxon>
        <taxon>Actinomycetes</taxon>
        <taxon>Pseudonocardiales</taxon>
        <taxon>Pseudonocardiaceae</taxon>
        <taxon>Amycolatopsis</taxon>
    </lineage>
</organism>
<dbReference type="Gene3D" id="3.40.50.10840">
    <property type="entry name" value="Putative sugar-binding, N-terminal domain"/>
    <property type="match status" value="1"/>
</dbReference>
<evidence type="ECO:0000259" key="7">
    <source>
        <dbReference type="Pfam" id="PF07005"/>
    </source>
</evidence>
<keyword evidence="2" id="KW-0808">Transferase</keyword>
<accession>A0ABU0EYA0</accession>
<evidence type="ECO:0000256" key="5">
    <source>
        <dbReference type="ARBA" id="ARBA00022840"/>
    </source>
</evidence>
<comment type="similarity">
    <text evidence="1">Belongs to the four-carbon acid sugar kinase family.</text>
</comment>
<keyword evidence="6" id="KW-0119">Carbohydrate metabolism</keyword>
<evidence type="ECO:0000256" key="2">
    <source>
        <dbReference type="ARBA" id="ARBA00022679"/>
    </source>
</evidence>
<evidence type="ECO:0000256" key="4">
    <source>
        <dbReference type="ARBA" id="ARBA00022777"/>
    </source>
</evidence>
<evidence type="ECO:0000259" key="8">
    <source>
        <dbReference type="Pfam" id="PF17042"/>
    </source>
</evidence>
<dbReference type="Pfam" id="PF07005">
    <property type="entry name" value="SBD_N"/>
    <property type="match status" value="1"/>
</dbReference>
<dbReference type="InterPro" id="IPR010737">
    <property type="entry name" value="4-carb_acid_sugar_kinase_N"/>
</dbReference>
<keyword evidence="5" id="KW-0067">ATP-binding</keyword>
<evidence type="ECO:0000256" key="1">
    <source>
        <dbReference type="ARBA" id="ARBA00005715"/>
    </source>
</evidence>
<dbReference type="Gene3D" id="3.40.980.20">
    <property type="entry name" value="Four-carbon acid sugar kinase, nucleotide binding domain"/>
    <property type="match status" value="1"/>
</dbReference>
<protein>
    <submittedName>
        <fullName evidence="9">Uncharacterized protein YgbK (DUF1537 family)</fullName>
    </submittedName>
</protein>
<gene>
    <name evidence="9" type="ORF">FB470_004291</name>
</gene>
<dbReference type="Pfam" id="PF17042">
    <property type="entry name" value="NBD_C"/>
    <property type="match status" value="1"/>
</dbReference>
<evidence type="ECO:0000313" key="10">
    <source>
        <dbReference type="Proteomes" id="UP001229651"/>
    </source>
</evidence>
<sequence>MSDRLVIVADDLTGAADAAAAYGPSAGVTVSLDASAPLPDAEIVAVDTDSRHRGPAFAAAAVTAAVRAAAAAGIPVYKKIDSTLRGNIAAEVGAALRELSATALLAPAFPGTGRTVTGGILRVNGESLGDLRKLFHESGLRTALIPLETVRRGPSEVVAAYRAADADVICADAETEHDLAVLAAAGAALGPDVLLVGSAGLTRVAARSRGTGARAFPPPAPGSVLTVLGSYSGPAREQRAALMASGEVTAVAVAVAAPFGPPQQDRALAQLSHADADLLLVPDPAAAVERRNAAAVAAALAAVAGRYLAAHRETLAGLVLTGGETARAVLLAAGVTRFEVLGEVEPGVVRARVPGLGGLPLITKAGAFGEPGTLDRARRTLHLPAAHAAAAR</sequence>
<keyword evidence="10" id="KW-1185">Reference proteome</keyword>
<dbReference type="EMBL" id="JAUSUT010000001">
    <property type="protein sequence ID" value="MDQ0380297.1"/>
    <property type="molecule type" value="Genomic_DNA"/>
</dbReference>
<keyword evidence="3" id="KW-0547">Nucleotide-binding</keyword>
<dbReference type="RefSeq" id="WP_306994154.1">
    <property type="nucleotide sequence ID" value="NZ_JAUSUT010000001.1"/>
</dbReference>
<evidence type="ECO:0000313" key="9">
    <source>
        <dbReference type="EMBL" id="MDQ0380297.1"/>
    </source>
</evidence>
<dbReference type="InterPro" id="IPR031475">
    <property type="entry name" value="NBD_C"/>
</dbReference>
<comment type="caution">
    <text evidence="9">The sequence shown here is derived from an EMBL/GenBank/DDBJ whole genome shotgun (WGS) entry which is preliminary data.</text>
</comment>
<evidence type="ECO:0000256" key="6">
    <source>
        <dbReference type="ARBA" id="ARBA00023277"/>
    </source>
</evidence>
<evidence type="ECO:0000256" key="3">
    <source>
        <dbReference type="ARBA" id="ARBA00022741"/>
    </source>
</evidence>
<dbReference type="Proteomes" id="UP001229651">
    <property type="component" value="Unassembled WGS sequence"/>
</dbReference>
<dbReference type="SUPFAM" id="SSF142764">
    <property type="entry name" value="YgbK-like"/>
    <property type="match status" value="1"/>
</dbReference>